<dbReference type="InterPro" id="IPR007016">
    <property type="entry name" value="O-antigen_ligase-rel_domated"/>
</dbReference>
<protein>
    <recommendedName>
        <fullName evidence="6">O-antigen ligase-related domain-containing protein</fullName>
    </recommendedName>
</protein>
<evidence type="ECO:0000256" key="1">
    <source>
        <dbReference type="ARBA" id="ARBA00004141"/>
    </source>
</evidence>
<comment type="subcellular location">
    <subcellularLocation>
        <location evidence="1">Membrane</location>
        <topology evidence="1">Multi-pass membrane protein</topology>
    </subcellularLocation>
</comment>
<dbReference type="InterPro" id="IPR051533">
    <property type="entry name" value="WaaL-like"/>
</dbReference>
<evidence type="ECO:0000313" key="8">
    <source>
        <dbReference type="Proteomes" id="UP000290567"/>
    </source>
</evidence>
<feature type="transmembrane region" description="Helical" evidence="5">
    <location>
        <begin position="83"/>
        <end position="103"/>
    </location>
</feature>
<dbReference type="RefSeq" id="WP_146623530.1">
    <property type="nucleotide sequence ID" value="NZ_BJCC01000027.1"/>
</dbReference>
<dbReference type="EMBL" id="BJCC01000027">
    <property type="protein sequence ID" value="GCF95132.1"/>
    <property type="molecule type" value="Genomic_DNA"/>
</dbReference>
<keyword evidence="2 5" id="KW-0812">Transmembrane</keyword>
<sequence length="399" mass="46123">MIDIKKLSFFSLYVCIIAILSLQFLPELKILKNGVLCICILLGIILILKRGKFFLTYYCLFYVFFLLYNCFQSIYLRNSQAEYTLFQMFTCFILIVVTVNILVSNGQIERSLYAVITGGTVFSLVVFSKYNFNIAQISSALSQGTRIGSELTNPNFLGIICSYVACLGIFLFFENIKNKNYTNMIFIGGSTILCFSFSILSGSRKTYLTLFVGFIIFFYSFLKKNLTLKRVFVSSIFFIIIITMFRKLDMFTLSRERLQQLIFMFFGEGTAEGSMNHRKLLIEQATQLFFKRPFFGNGIESVRETTGYYAHNNFVEILANNGVIGFLIYYSSYFITFICLIIVKNKKDVLYSCMLFTFFSILINEVAQVTYYDRFSQIRFAIISSYLIIELYSEKGKNV</sequence>
<evidence type="ECO:0000259" key="6">
    <source>
        <dbReference type="Pfam" id="PF04932"/>
    </source>
</evidence>
<proteinExistence type="predicted"/>
<dbReference type="PANTHER" id="PTHR37422:SF13">
    <property type="entry name" value="LIPOPOLYSACCHARIDE BIOSYNTHESIS PROTEIN PA4999-RELATED"/>
    <property type="match status" value="1"/>
</dbReference>
<dbReference type="Proteomes" id="UP000290567">
    <property type="component" value="Unassembled WGS sequence"/>
</dbReference>
<evidence type="ECO:0000256" key="2">
    <source>
        <dbReference type="ARBA" id="ARBA00022692"/>
    </source>
</evidence>
<name>A0A4P5PHL0_9ENTE</name>
<keyword evidence="8" id="KW-1185">Reference proteome</keyword>
<dbReference type="Pfam" id="PF04932">
    <property type="entry name" value="Wzy_C"/>
    <property type="match status" value="1"/>
</dbReference>
<dbReference type="AlphaFoldDB" id="A0A4P5PHL0"/>
<evidence type="ECO:0000256" key="5">
    <source>
        <dbReference type="SAM" id="Phobius"/>
    </source>
</evidence>
<feature type="transmembrane region" description="Helical" evidence="5">
    <location>
        <begin position="30"/>
        <end position="48"/>
    </location>
</feature>
<feature type="transmembrane region" description="Helical" evidence="5">
    <location>
        <begin position="350"/>
        <end position="371"/>
    </location>
</feature>
<feature type="transmembrane region" description="Helical" evidence="5">
    <location>
        <begin position="206"/>
        <end position="222"/>
    </location>
</feature>
<evidence type="ECO:0000256" key="4">
    <source>
        <dbReference type="ARBA" id="ARBA00023136"/>
    </source>
</evidence>
<feature type="transmembrane region" description="Helical" evidence="5">
    <location>
        <begin position="180"/>
        <end position="200"/>
    </location>
</feature>
<feature type="transmembrane region" description="Helical" evidence="5">
    <location>
        <begin position="323"/>
        <end position="343"/>
    </location>
</feature>
<accession>A0A4P5PHL0</accession>
<organism evidence="7 8">
    <name type="scientific">Enterococcus florum</name>
    <dbReference type="NCBI Taxonomy" id="2480627"/>
    <lineage>
        <taxon>Bacteria</taxon>
        <taxon>Bacillati</taxon>
        <taxon>Bacillota</taxon>
        <taxon>Bacilli</taxon>
        <taxon>Lactobacillales</taxon>
        <taxon>Enterococcaceae</taxon>
        <taxon>Enterococcus</taxon>
    </lineage>
</organism>
<feature type="transmembrane region" description="Helical" evidence="5">
    <location>
        <begin position="112"/>
        <end position="132"/>
    </location>
</feature>
<keyword evidence="4 5" id="KW-0472">Membrane</keyword>
<feature type="transmembrane region" description="Helical" evidence="5">
    <location>
        <begin position="231"/>
        <end position="248"/>
    </location>
</feature>
<feature type="transmembrane region" description="Helical" evidence="5">
    <location>
        <begin position="7"/>
        <end position="24"/>
    </location>
</feature>
<keyword evidence="3 5" id="KW-1133">Transmembrane helix</keyword>
<feature type="domain" description="O-antigen ligase-related" evidence="6">
    <location>
        <begin position="191"/>
        <end position="329"/>
    </location>
</feature>
<dbReference type="OrthoDB" id="2678449at2"/>
<gene>
    <name evidence="7" type="ORF">NRIC_30230</name>
</gene>
<feature type="transmembrane region" description="Helical" evidence="5">
    <location>
        <begin position="55"/>
        <end position="77"/>
    </location>
</feature>
<comment type="caution">
    <text evidence="7">The sequence shown here is derived from an EMBL/GenBank/DDBJ whole genome shotgun (WGS) entry which is preliminary data.</text>
</comment>
<feature type="transmembrane region" description="Helical" evidence="5">
    <location>
        <begin position="152"/>
        <end position="173"/>
    </location>
</feature>
<evidence type="ECO:0000313" key="7">
    <source>
        <dbReference type="EMBL" id="GCF95132.1"/>
    </source>
</evidence>
<evidence type="ECO:0000256" key="3">
    <source>
        <dbReference type="ARBA" id="ARBA00022989"/>
    </source>
</evidence>
<dbReference type="GO" id="GO:0016020">
    <property type="term" value="C:membrane"/>
    <property type="evidence" value="ECO:0007669"/>
    <property type="project" value="UniProtKB-SubCell"/>
</dbReference>
<reference evidence="8" key="1">
    <citation type="submission" date="2019-02" db="EMBL/GenBank/DDBJ databases">
        <title>Draft genome sequence of Enterococcus sp. Gos25-1.</title>
        <authorList>
            <person name="Tanaka N."/>
            <person name="Shiwa Y."/>
            <person name="Fujita N."/>
        </authorList>
    </citation>
    <scope>NUCLEOTIDE SEQUENCE [LARGE SCALE GENOMIC DNA]</scope>
    <source>
        <strain evidence="8">Gos25-1</strain>
    </source>
</reference>
<dbReference type="PANTHER" id="PTHR37422">
    <property type="entry name" value="TEICHURONIC ACID BIOSYNTHESIS PROTEIN TUAE"/>
    <property type="match status" value="1"/>
</dbReference>